<dbReference type="EMBL" id="CP001968">
    <property type="protein sequence ID" value="ADD67372.1"/>
    <property type="molecule type" value="Genomic_DNA"/>
</dbReference>
<dbReference type="InterPro" id="IPR014061">
    <property type="entry name" value="BrxL-like"/>
</dbReference>
<sequence length="480" mass="55188">MTDKLRNCFDEMVVFKDLKKNNFFSSLNLPSFMRDWLLKKFEDDNGQFETEELIRFVRTYLPGKDGWTAIKDRIIKENERVKFLAKISSDIAIKTGEVSFSLPDFGLTSKDTIIEDNVWNDCKNELVRGRETWGMVELGYRMAEPELKLTGKIKLTSFKSFCPYTIDLEYYKDARREFETSEWLDVLLGAVDYNASGYLGDEEQKLTMLTRLLPFVEKRLNLIELAPKGTGKSYLFGRVSRFGWLSSGGVMSRAKMFYDQNKRTEGLVSGNDFVVLDEVQTISFTDVDEMRAALKGYLESGVFTVGNYEGKADSGVILCGNIKKETMDSDGFSSMFEELPAIFHESALIERFHGFIKGWNIPRMNDDLKISGWALNSEYFCSILHELREDLSYRAIVDELIHVSEAADTRDTEAVKRIATAYLKLLFPHVRDASDISASEFKRYCLDRARKMRDTIKYQLGLLDIEYRGKDIPTFSVRGD</sequence>
<dbReference type="PaxDb" id="522772-Dacet_0575"/>
<keyword evidence="2" id="KW-0378">Hydrolase</keyword>
<protein>
    <submittedName>
        <fullName evidence="2">ATP-dependent Lon-type protease-like protein</fullName>
    </submittedName>
</protein>
<dbReference type="RefSeq" id="WP_013009916.1">
    <property type="nucleotide sequence ID" value="NC_013943.1"/>
</dbReference>
<dbReference type="GO" id="GO:0008233">
    <property type="term" value="F:peptidase activity"/>
    <property type="evidence" value="ECO:0007669"/>
    <property type="project" value="UniProtKB-KW"/>
</dbReference>
<dbReference type="AlphaFoldDB" id="D4H461"/>
<accession>D4H461</accession>
<keyword evidence="3" id="KW-1185">Reference proteome</keyword>
<dbReference type="eggNOG" id="COG4930">
    <property type="taxonomic scope" value="Bacteria"/>
</dbReference>
<gene>
    <name evidence="2" type="ordered locus">Dacet_0575</name>
</gene>
<reference evidence="2 3" key="1">
    <citation type="journal article" date="2010" name="Stand. Genomic Sci.">
        <title>Complete genome sequence of Denitrovibrio acetiphilus type strain (N2460).</title>
        <authorList>
            <person name="Kiss H."/>
            <person name="Lang E."/>
            <person name="Lapidus A."/>
            <person name="Copeland A."/>
            <person name="Nolan M."/>
            <person name="Glavina Del Rio T."/>
            <person name="Chen F."/>
            <person name="Lucas S."/>
            <person name="Tice H."/>
            <person name="Cheng J.F."/>
            <person name="Han C."/>
            <person name="Goodwin L."/>
            <person name="Pitluck S."/>
            <person name="Liolios K."/>
            <person name="Pati A."/>
            <person name="Ivanova N."/>
            <person name="Mavromatis K."/>
            <person name="Chen A."/>
            <person name="Palaniappan K."/>
            <person name="Land M."/>
            <person name="Hauser L."/>
            <person name="Chang Y.J."/>
            <person name="Jeffries C.D."/>
            <person name="Detter J.C."/>
            <person name="Brettin T."/>
            <person name="Spring S."/>
            <person name="Rohde M."/>
            <person name="Goker M."/>
            <person name="Woyke T."/>
            <person name="Bristow J."/>
            <person name="Eisen J.A."/>
            <person name="Markowitz V."/>
            <person name="Hugenholtz P."/>
            <person name="Kyrpides N.C."/>
            <person name="Klenk H.P."/>
        </authorList>
    </citation>
    <scope>NUCLEOTIDE SEQUENCE [LARGE SCALE GENOMIC DNA]</scope>
    <source>
        <strain evidence="3">DSM 12809 / NBRC 114555 / N2460</strain>
    </source>
</reference>
<dbReference type="InParanoid" id="D4H461"/>
<evidence type="ECO:0000313" key="3">
    <source>
        <dbReference type="Proteomes" id="UP000002012"/>
    </source>
</evidence>
<feature type="domain" description="BREX system Lon protease-like BrxL N-terminal" evidence="1">
    <location>
        <begin position="8"/>
        <end position="140"/>
    </location>
</feature>
<dbReference type="NCBIfam" id="TIGR02688">
    <property type="entry name" value="BREX system Lon protease-like protein BrxL"/>
    <property type="match status" value="1"/>
</dbReference>
<dbReference type="STRING" id="522772.Dacet_0575"/>
<dbReference type="HOGENOM" id="CLU_023021_1_1_0"/>
<evidence type="ECO:0000259" key="1">
    <source>
        <dbReference type="Pfam" id="PF20442"/>
    </source>
</evidence>
<name>D4H461_DENA2</name>
<dbReference type="Proteomes" id="UP000002012">
    <property type="component" value="Chromosome"/>
</dbReference>
<proteinExistence type="predicted"/>
<dbReference type="GO" id="GO:0006508">
    <property type="term" value="P:proteolysis"/>
    <property type="evidence" value="ECO:0007669"/>
    <property type="project" value="UniProtKB-KW"/>
</dbReference>
<evidence type="ECO:0000313" key="2">
    <source>
        <dbReference type="EMBL" id="ADD67372.1"/>
    </source>
</evidence>
<dbReference type="OrthoDB" id="5297084at2"/>
<dbReference type="KEGG" id="dap:Dacet_0575"/>
<dbReference type="InterPro" id="IPR046838">
    <property type="entry name" value="BrxL_N"/>
</dbReference>
<dbReference type="Pfam" id="PF13337">
    <property type="entry name" value="BrxL_ATPase"/>
    <property type="match status" value="1"/>
</dbReference>
<dbReference type="Pfam" id="PF20442">
    <property type="entry name" value="BrxL_N"/>
    <property type="match status" value="1"/>
</dbReference>
<organism evidence="2 3">
    <name type="scientific">Denitrovibrio acetiphilus (strain DSM 12809 / NBRC 114555 / N2460)</name>
    <dbReference type="NCBI Taxonomy" id="522772"/>
    <lineage>
        <taxon>Bacteria</taxon>
        <taxon>Pseudomonadati</taxon>
        <taxon>Deferribacterota</taxon>
        <taxon>Deferribacteres</taxon>
        <taxon>Deferribacterales</taxon>
        <taxon>Geovibrionaceae</taxon>
        <taxon>Denitrovibrio</taxon>
    </lineage>
</organism>
<keyword evidence="2" id="KW-0645">Protease</keyword>